<dbReference type="EMBL" id="FOXW01000001">
    <property type="protein sequence ID" value="SFP96144.1"/>
    <property type="molecule type" value="Genomic_DNA"/>
</dbReference>
<evidence type="ECO:0000313" key="2">
    <source>
        <dbReference type="EMBL" id="SFP96144.1"/>
    </source>
</evidence>
<dbReference type="PROSITE" id="PS50851">
    <property type="entry name" value="CHEW"/>
    <property type="match status" value="1"/>
</dbReference>
<dbReference type="GO" id="GO:0007165">
    <property type="term" value="P:signal transduction"/>
    <property type="evidence" value="ECO:0007669"/>
    <property type="project" value="InterPro"/>
</dbReference>
<dbReference type="PANTHER" id="PTHR22617">
    <property type="entry name" value="CHEMOTAXIS SENSOR HISTIDINE KINASE-RELATED"/>
    <property type="match status" value="1"/>
</dbReference>
<gene>
    <name evidence="2" type="ORF">SAMN04488506_0062</name>
</gene>
<protein>
    <submittedName>
        <fullName evidence="2">Purine-binding chemotaxis protein CheW</fullName>
    </submittedName>
</protein>
<dbReference type="STRING" id="82801.SAMN04488506_0062"/>
<dbReference type="PANTHER" id="PTHR22617:SF23">
    <property type="entry name" value="CHEMOTAXIS PROTEIN CHEW"/>
    <property type="match status" value="1"/>
</dbReference>
<reference evidence="2 3" key="1">
    <citation type="submission" date="2016-10" db="EMBL/GenBank/DDBJ databases">
        <authorList>
            <person name="de Groot N.N."/>
        </authorList>
    </citation>
    <scope>NUCLEOTIDE SEQUENCE [LARGE SCALE GENOMIC DNA]</scope>
    <source>
        <strain evidence="2 3">DSM 20581</strain>
    </source>
</reference>
<dbReference type="InterPro" id="IPR039315">
    <property type="entry name" value="CheW"/>
</dbReference>
<accession>A0A1I5ULH6</accession>
<name>A0A1I5ULH6_9LACT</name>
<dbReference type="GO" id="GO:0005829">
    <property type="term" value="C:cytosol"/>
    <property type="evidence" value="ECO:0007669"/>
    <property type="project" value="TreeGrafter"/>
</dbReference>
<feature type="domain" description="CheW-like" evidence="1">
    <location>
        <begin position="1"/>
        <end position="138"/>
    </location>
</feature>
<dbReference type="GO" id="GO:0006935">
    <property type="term" value="P:chemotaxis"/>
    <property type="evidence" value="ECO:0007669"/>
    <property type="project" value="InterPro"/>
</dbReference>
<dbReference type="OrthoDB" id="9794382at2"/>
<dbReference type="Gene3D" id="2.30.30.40">
    <property type="entry name" value="SH3 Domains"/>
    <property type="match status" value="1"/>
</dbReference>
<evidence type="ECO:0000259" key="1">
    <source>
        <dbReference type="PROSITE" id="PS50851"/>
    </source>
</evidence>
<dbReference type="Gene3D" id="2.40.50.180">
    <property type="entry name" value="CheA-289, Domain 4"/>
    <property type="match status" value="1"/>
</dbReference>
<dbReference type="InterPro" id="IPR036061">
    <property type="entry name" value="CheW-like_dom_sf"/>
</dbReference>
<dbReference type="InterPro" id="IPR002545">
    <property type="entry name" value="CheW-lke_dom"/>
</dbReference>
<dbReference type="SUPFAM" id="SSF50341">
    <property type="entry name" value="CheW-like"/>
    <property type="match status" value="1"/>
</dbReference>
<proteinExistence type="predicted"/>
<dbReference type="Proteomes" id="UP000199136">
    <property type="component" value="Unassembled WGS sequence"/>
</dbReference>
<organism evidence="2 3">
    <name type="scientific">Desemzia incerta</name>
    <dbReference type="NCBI Taxonomy" id="82801"/>
    <lineage>
        <taxon>Bacteria</taxon>
        <taxon>Bacillati</taxon>
        <taxon>Bacillota</taxon>
        <taxon>Bacilli</taxon>
        <taxon>Lactobacillales</taxon>
        <taxon>Carnobacteriaceae</taxon>
        <taxon>Desemzia</taxon>
    </lineage>
</organism>
<dbReference type="RefSeq" id="WP_092479034.1">
    <property type="nucleotide sequence ID" value="NZ_FOXW01000001.1"/>
</dbReference>
<evidence type="ECO:0000313" key="3">
    <source>
        <dbReference type="Proteomes" id="UP000199136"/>
    </source>
</evidence>
<dbReference type="Pfam" id="PF01584">
    <property type="entry name" value="CheW"/>
    <property type="match status" value="1"/>
</dbReference>
<sequence length="159" mass="18102">MKKHIIFMCNNQKTAVDIDVTERILLLEDITLIPDTSNYIKGVIDYSEEVLPVIDLNERLFHQTYQKTEQTKVIVTLWKNKKIGLIVDDVTAVQDFSDQELQSDTNENKGRSIRAIVRTPESIITVIDVDNLFSADGEAELLSIIETFAKEKEGSSEKE</sequence>
<dbReference type="AlphaFoldDB" id="A0A1I5ULH6"/>
<keyword evidence="3" id="KW-1185">Reference proteome</keyword>
<dbReference type="SMART" id="SM00260">
    <property type="entry name" value="CheW"/>
    <property type="match status" value="1"/>
</dbReference>